<feature type="region of interest" description="Disordered" evidence="1">
    <location>
        <begin position="19"/>
        <end position="53"/>
    </location>
</feature>
<feature type="non-terminal residue" evidence="2">
    <location>
        <position position="81"/>
    </location>
</feature>
<dbReference type="Proteomes" id="UP000194236">
    <property type="component" value="Unassembled WGS sequence"/>
</dbReference>
<comment type="caution">
    <text evidence="2">The sequence shown here is derived from an EMBL/GenBank/DDBJ whole genome shotgun (WGS) entry which is preliminary data.</text>
</comment>
<organism evidence="2 3">
    <name type="scientific">Euroglyphus maynei</name>
    <name type="common">Mayne's house dust mite</name>
    <dbReference type="NCBI Taxonomy" id="6958"/>
    <lineage>
        <taxon>Eukaryota</taxon>
        <taxon>Metazoa</taxon>
        <taxon>Ecdysozoa</taxon>
        <taxon>Arthropoda</taxon>
        <taxon>Chelicerata</taxon>
        <taxon>Arachnida</taxon>
        <taxon>Acari</taxon>
        <taxon>Acariformes</taxon>
        <taxon>Sarcoptiformes</taxon>
        <taxon>Astigmata</taxon>
        <taxon>Psoroptidia</taxon>
        <taxon>Analgoidea</taxon>
        <taxon>Pyroglyphidae</taxon>
        <taxon>Pyroglyphinae</taxon>
        <taxon>Euroglyphus</taxon>
    </lineage>
</organism>
<reference evidence="2 3" key="1">
    <citation type="submission" date="2017-03" db="EMBL/GenBank/DDBJ databases">
        <title>Genome Survey of Euroglyphus maynei.</title>
        <authorList>
            <person name="Arlian L.G."/>
            <person name="Morgan M.S."/>
            <person name="Rider S.D."/>
        </authorList>
    </citation>
    <scope>NUCLEOTIDE SEQUENCE [LARGE SCALE GENOMIC DNA]</scope>
    <source>
        <strain evidence="2">Arlian Lab</strain>
        <tissue evidence="2">Whole body</tissue>
    </source>
</reference>
<accession>A0A1Y3BRB9</accession>
<dbReference type="AlphaFoldDB" id="A0A1Y3BRB9"/>
<name>A0A1Y3BRB9_EURMA</name>
<protein>
    <submittedName>
        <fullName evidence="2">Uncharacterized protein</fullName>
    </submittedName>
</protein>
<dbReference type="EMBL" id="MUJZ01012306">
    <property type="protein sequence ID" value="OTF81695.1"/>
    <property type="molecule type" value="Genomic_DNA"/>
</dbReference>
<evidence type="ECO:0000313" key="3">
    <source>
        <dbReference type="Proteomes" id="UP000194236"/>
    </source>
</evidence>
<evidence type="ECO:0000313" key="2">
    <source>
        <dbReference type="EMBL" id="OTF81695.1"/>
    </source>
</evidence>
<sequence>MFARGLIPNTTGTGCTIANDNRGCTGRGRGGGHHYHPHHSQQNQSGGFFTSNGTGSIGISGGSNIGSSNIVENNRVILNVG</sequence>
<dbReference type="PROSITE" id="PS51257">
    <property type="entry name" value="PROKAR_LIPOPROTEIN"/>
    <property type="match status" value="1"/>
</dbReference>
<feature type="compositionally biased region" description="Basic residues" evidence="1">
    <location>
        <begin position="30"/>
        <end position="39"/>
    </location>
</feature>
<proteinExistence type="predicted"/>
<evidence type="ECO:0000256" key="1">
    <source>
        <dbReference type="SAM" id="MobiDB-lite"/>
    </source>
</evidence>
<keyword evidence="3" id="KW-1185">Reference proteome</keyword>
<gene>
    <name evidence="2" type="ORF">BLA29_007692</name>
</gene>